<dbReference type="EMBL" id="CACRXK020001421">
    <property type="protein sequence ID" value="CAB3989030.1"/>
    <property type="molecule type" value="Genomic_DNA"/>
</dbReference>
<evidence type="ECO:0000313" key="1">
    <source>
        <dbReference type="EMBL" id="CAB3989030.1"/>
    </source>
</evidence>
<evidence type="ECO:0000313" key="2">
    <source>
        <dbReference type="Proteomes" id="UP001152795"/>
    </source>
</evidence>
<proteinExistence type="predicted"/>
<dbReference type="PANTHER" id="PTHR47331">
    <property type="entry name" value="PHD-TYPE DOMAIN-CONTAINING PROTEIN"/>
    <property type="match status" value="1"/>
</dbReference>
<name>A0A6S7GWV7_PARCT</name>
<keyword evidence="2" id="KW-1185">Reference proteome</keyword>
<dbReference type="PANTHER" id="PTHR47331:SF6">
    <property type="entry name" value="DOUBLECORTIN DOMAIN-CONTAINING PROTEIN"/>
    <property type="match status" value="1"/>
</dbReference>
<sequence>MARRELIANKIQIFDDNPRNFYGWKESFKNMIRDIHLTPSEELSLIIEYTSNESKKLAQQLRNAYINKPTEGVEILWQKLSQRFGSNAVITELPGDIQSRWQKHIFRYKKQQAEVDYPPFSEFVTFIQELSLERNDPNLIIELPEKKNTGMRNPSWRQEISVKKTEIEAQDRRVGHDPPPRNPTNWCIVHHKGHPLSKCKAFQAKPLDERTTILRKNRVCFRCIASCDHLAKDCKAKVVCTECGSNKHLVALHVDVEQRHGREQVANKDQPDDGANPRQNQHAGEITTKCTEICGSSPGGKSCSKICLANIYVTGHPETKVKAYVVIDDQSNSSLAKSELLDRLNVHGQATSYSLRTCAGTTQIRGRCSKNLVVESVDGIHITVPAVPYDGNSDQRKETFENGNFDDDLAAKVFASSKDDNKPGPSMEDRRFVNIMEHQMVKIEAVN</sequence>
<reference evidence="1" key="1">
    <citation type="submission" date="2020-04" db="EMBL/GenBank/DDBJ databases">
        <authorList>
            <person name="Alioto T."/>
            <person name="Alioto T."/>
            <person name="Gomez Garrido J."/>
        </authorList>
    </citation>
    <scope>NUCLEOTIDE SEQUENCE</scope>
    <source>
        <strain evidence="1">A484AB</strain>
    </source>
</reference>
<dbReference type="Proteomes" id="UP001152795">
    <property type="component" value="Unassembled WGS sequence"/>
</dbReference>
<dbReference type="OrthoDB" id="6122721at2759"/>
<gene>
    <name evidence="1" type="ORF">PACLA_8A018063</name>
</gene>
<organism evidence="1 2">
    <name type="scientific">Paramuricea clavata</name>
    <name type="common">Red gorgonian</name>
    <name type="synonym">Violescent sea-whip</name>
    <dbReference type="NCBI Taxonomy" id="317549"/>
    <lineage>
        <taxon>Eukaryota</taxon>
        <taxon>Metazoa</taxon>
        <taxon>Cnidaria</taxon>
        <taxon>Anthozoa</taxon>
        <taxon>Octocorallia</taxon>
        <taxon>Malacalcyonacea</taxon>
        <taxon>Plexauridae</taxon>
        <taxon>Paramuricea</taxon>
    </lineage>
</organism>
<accession>A0A6S7GWV7</accession>
<comment type="caution">
    <text evidence="1">The sequence shown here is derived from an EMBL/GenBank/DDBJ whole genome shotgun (WGS) entry which is preliminary data.</text>
</comment>
<dbReference type="AlphaFoldDB" id="A0A6S7GWV7"/>
<protein>
    <submittedName>
        <fullName evidence="1">Uncharacterized protein</fullName>
    </submittedName>
</protein>